<dbReference type="AlphaFoldDB" id="A0A146KTH8"/>
<dbReference type="EMBL" id="GDHC01019390">
    <property type="protein sequence ID" value="JAP99238.1"/>
    <property type="molecule type" value="Transcribed_RNA"/>
</dbReference>
<dbReference type="SMART" id="SM00355">
    <property type="entry name" value="ZnF_C2H2"/>
    <property type="match status" value="2"/>
</dbReference>
<evidence type="ECO:0000313" key="2">
    <source>
        <dbReference type="EMBL" id="JAP99238.1"/>
    </source>
</evidence>
<name>A0A146KTH8_LYGHE</name>
<feature type="non-terminal residue" evidence="2">
    <location>
        <position position="168"/>
    </location>
</feature>
<gene>
    <name evidence="2" type="ORF">g.31451</name>
</gene>
<sequence>SEPLPPMPLLDATIPVNVNIAVSGDKRKKKKSLKETATLSKRTVVTPAGENCRDAGKLEAEGQQFVEDLPSNSLLPNSWLQAFASDRREFCCRICSGKQFDDEEALKEHSKRHLLVQCLECGIFYHEIGLLQSHYENIHGKARTSFQYPLNPVDDSTLFKTLQKPPSC</sequence>
<feature type="domain" description="C2H2-type" evidence="1">
    <location>
        <begin position="118"/>
        <end position="139"/>
    </location>
</feature>
<proteinExistence type="predicted"/>
<reference evidence="2" key="1">
    <citation type="journal article" date="2016" name="Gigascience">
        <title>De novo construction of an expanded transcriptome assembly for the western tarnished plant bug, Lygus hesperus.</title>
        <authorList>
            <person name="Tassone E.E."/>
            <person name="Geib S.M."/>
            <person name="Hall B."/>
            <person name="Fabrick J.A."/>
            <person name="Brent C.S."/>
            <person name="Hull J.J."/>
        </authorList>
    </citation>
    <scope>NUCLEOTIDE SEQUENCE</scope>
</reference>
<dbReference type="PROSITE" id="PS00028">
    <property type="entry name" value="ZINC_FINGER_C2H2_1"/>
    <property type="match status" value="1"/>
</dbReference>
<accession>A0A146KTH8</accession>
<dbReference type="Gene3D" id="3.30.160.60">
    <property type="entry name" value="Classic Zinc Finger"/>
    <property type="match status" value="1"/>
</dbReference>
<organism evidence="2">
    <name type="scientific">Lygus hesperus</name>
    <name type="common">Western plant bug</name>
    <dbReference type="NCBI Taxonomy" id="30085"/>
    <lineage>
        <taxon>Eukaryota</taxon>
        <taxon>Metazoa</taxon>
        <taxon>Ecdysozoa</taxon>
        <taxon>Arthropoda</taxon>
        <taxon>Hexapoda</taxon>
        <taxon>Insecta</taxon>
        <taxon>Pterygota</taxon>
        <taxon>Neoptera</taxon>
        <taxon>Paraneoptera</taxon>
        <taxon>Hemiptera</taxon>
        <taxon>Heteroptera</taxon>
        <taxon>Panheteroptera</taxon>
        <taxon>Cimicomorpha</taxon>
        <taxon>Miridae</taxon>
        <taxon>Mirini</taxon>
        <taxon>Lygus</taxon>
    </lineage>
</organism>
<evidence type="ECO:0000259" key="1">
    <source>
        <dbReference type="PROSITE" id="PS00028"/>
    </source>
</evidence>
<dbReference type="InterPro" id="IPR013087">
    <property type="entry name" value="Znf_C2H2_type"/>
</dbReference>
<protein>
    <recommendedName>
        <fullName evidence="1">C2H2-type domain-containing protein</fullName>
    </recommendedName>
</protein>
<feature type="non-terminal residue" evidence="2">
    <location>
        <position position="1"/>
    </location>
</feature>